<dbReference type="HAMAP" id="MF_00227">
    <property type="entry name" value="RNase_P"/>
    <property type="match status" value="1"/>
</dbReference>
<keyword evidence="1 6" id="KW-0819">tRNA processing</keyword>
<dbReference type="InterPro" id="IPR000100">
    <property type="entry name" value="RNase_P"/>
</dbReference>
<gene>
    <name evidence="6 8" type="primary">rnpA</name>
    <name evidence="8" type="ORF">EJ419_04470</name>
</gene>
<comment type="catalytic activity">
    <reaction evidence="6">
        <text>Endonucleolytic cleavage of RNA, removing 5'-extranucleotides from tRNA precursor.</text>
        <dbReference type="EC" id="3.1.26.5"/>
    </reaction>
</comment>
<name>A0A4R0QSX9_9BIFI</name>
<dbReference type="OrthoDB" id="196964at2"/>
<evidence type="ECO:0000256" key="4">
    <source>
        <dbReference type="ARBA" id="ARBA00022801"/>
    </source>
</evidence>
<dbReference type="Pfam" id="PF00825">
    <property type="entry name" value="Ribonuclease_P"/>
    <property type="match status" value="1"/>
</dbReference>
<dbReference type="InterPro" id="IPR014721">
    <property type="entry name" value="Ribsml_uS5_D2-typ_fold_subgr"/>
</dbReference>
<dbReference type="GO" id="GO:0000049">
    <property type="term" value="F:tRNA binding"/>
    <property type="evidence" value="ECO:0007669"/>
    <property type="project" value="UniProtKB-UniRule"/>
</dbReference>
<dbReference type="AlphaFoldDB" id="A0A4R0QSX9"/>
<dbReference type="GO" id="GO:0004526">
    <property type="term" value="F:ribonuclease P activity"/>
    <property type="evidence" value="ECO:0007669"/>
    <property type="project" value="UniProtKB-UniRule"/>
</dbReference>
<dbReference type="SUPFAM" id="SSF54211">
    <property type="entry name" value="Ribosomal protein S5 domain 2-like"/>
    <property type="match status" value="1"/>
</dbReference>
<evidence type="ECO:0000313" key="9">
    <source>
        <dbReference type="Proteomes" id="UP000291289"/>
    </source>
</evidence>
<dbReference type="PANTHER" id="PTHR33992:SF1">
    <property type="entry name" value="RIBONUCLEASE P PROTEIN COMPONENT"/>
    <property type="match status" value="1"/>
</dbReference>
<dbReference type="GO" id="GO:0030677">
    <property type="term" value="C:ribonuclease P complex"/>
    <property type="evidence" value="ECO:0007669"/>
    <property type="project" value="TreeGrafter"/>
</dbReference>
<comment type="similarity">
    <text evidence="6">Belongs to the RnpA family.</text>
</comment>
<dbReference type="Gene3D" id="3.30.230.10">
    <property type="match status" value="1"/>
</dbReference>
<keyword evidence="9" id="KW-1185">Reference proteome</keyword>
<reference evidence="8 9" key="1">
    <citation type="submission" date="2018-12" db="EMBL/GenBank/DDBJ databases">
        <title>Alloscrdovia theropitheci sp. nov: a novel taxon from the feces of the bleeding-herat monkey (Theropithecus geleda).</title>
        <authorList>
            <person name="Modesto M."/>
        </authorList>
    </citation>
    <scope>NUCLEOTIDE SEQUENCE [LARGE SCALE GENOMIC DNA]</scope>
    <source>
        <strain evidence="8 9">GLDI4/2</strain>
    </source>
</reference>
<dbReference type="NCBIfam" id="TIGR00188">
    <property type="entry name" value="rnpA"/>
    <property type="match status" value="1"/>
</dbReference>
<dbReference type="RefSeq" id="WP_131284005.1">
    <property type="nucleotide sequence ID" value="NZ_RXLP01000019.1"/>
</dbReference>
<dbReference type="GO" id="GO:0001682">
    <property type="term" value="P:tRNA 5'-leader removal"/>
    <property type="evidence" value="ECO:0007669"/>
    <property type="project" value="UniProtKB-UniRule"/>
</dbReference>
<comment type="caution">
    <text evidence="8">The sequence shown here is derived from an EMBL/GenBank/DDBJ whole genome shotgun (WGS) entry which is preliminary data.</text>
</comment>
<keyword evidence="2 6" id="KW-0540">Nuclease</keyword>
<evidence type="ECO:0000256" key="7">
    <source>
        <dbReference type="NCBIfam" id="TIGR00188"/>
    </source>
</evidence>
<evidence type="ECO:0000256" key="3">
    <source>
        <dbReference type="ARBA" id="ARBA00022759"/>
    </source>
</evidence>
<dbReference type="PANTHER" id="PTHR33992">
    <property type="entry name" value="RIBONUCLEASE P PROTEIN COMPONENT"/>
    <property type="match status" value="1"/>
</dbReference>
<comment type="subunit">
    <text evidence="6">Consists of a catalytic RNA component (M1 or rnpB) and a protein subunit.</text>
</comment>
<keyword evidence="4 6" id="KW-0378">Hydrolase</keyword>
<evidence type="ECO:0000256" key="2">
    <source>
        <dbReference type="ARBA" id="ARBA00022722"/>
    </source>
</evidence>
<dbReference type="EC" id="3.1.26.5" evidence="6 7"/>
<protein>
    <recommendedName>
        <fullName evidence="6 7">Ribonuclease P protein component</fullName>
        <shortName evidence="6">RNase P protein</shortName>
        <shortName evidence="6">RNaseP protein</shortName>
        <ecNumber evidence="6 7">3.1.26.5</ecNumber>
    </recommendedName>
    <alternativeName>
        <fullName evidence="6">Protein C5</fullName>
    </alternativeName>
</protein>
<organism evidence="8 9">
    <name type="scientific">Alloscardovia theropitheci</name>
    <dbReference type="NCBI Taxonomy" id="2496842"/>
    <lineage>
        <taxon>Bacteria</taxon>
        <taxon>Bacillati</taxon>
        <taxon>Actinomycetota</taxon>
        <taxon>Actinomycetes</taxon>
        <taxon>Bifidobacteriales</taxon>
        <taxon>Bifidobacteriaceae</taxon>
        <taxon>Alloscardovia</taxon>
    </lineage>
</organism>
<keyword evidence="3 6" id="KW-0255">Endonuclease</keyword>
<accession>A0A4R0QSX9</accession>
<dbReference type="Proteomes" id="UP000291289">
    <property type="component" value="Unassembled WGS sequence"/>
</dbReference>
<keyword evidence="5 6" id="KW-0694">RNA-binding</keyword>
<evidence type="ECO:0000256" key="1">
    <source>
        <dbReference type="ARBA" id="ARBA00022694"/>
    </source>
</evidence>
<comment type="function">
    <text evidence="6">RNaseP catalyzes the removal of the 5'-leader sequence from pre-tRNA to produce the mature 5'-terminus. It can also cleave other RNA substrates such as 4.5S RNA. The protein component plays an auxiliary but essential role in vivo by binding to the 5'-leader sequence and broadening the substrate specificity of the ribozyme.</text>
</comment>
<dbReference type="InterPro" id="IPR020568">
    <property type="entry name" value="Ribosomal_Su5_D2-typ_SF"/>
</dbReference>
<dbReference type="GO" id="GO:0042781">
    <property type="term" value="F:3'-tRNA processing endoribonuclease activity"/>
    <property type="evidence" value="ECO:0007669"/>
    <property type="project" value="TreeGrafter"/>
</dbReference>
<proteinExistence type="inferred from homology"/>
<evidence type="ECO:0000256" key="6">
    <source>
        <dbReference type="HAMAP-Rule" id="MF_00227"/>
    </source>
</evidence>
<evidence type="ECO:0000313" key="8">
    <source>
        <dbReference type="EMBL" id="TCD54295.1"/>
    </source>
</evidence>
<sequence length="131" mass="15017">MERLKSHKDFTAVLKKRTKVSYKDIVVHFAVTSYPEDNKQMDDLVSSKGRNRLGLAVTKSVGNAVKRNAVKRRFRVLARRYENVLPQGYSVDIVMRAKPHCYSAAFDDLDQQVNKSLHKIAELIIASELRK</sequence>
<dbReference type="EMBL" id="RXLP01000019">
    <property type="protein sequence ID" value="TCD54295.1"/>
    <property type="molecule type" value="Genomic_DNA"/>
</dbReference>
<evidence type="ECO:0000256" key="5">
    <source>
        <dbReference type="ARBA" id="ARBA00022884"/>
    </source>
</evidence>